<protein>
    <submittedName>
        <fullName evidence="1">Uncharacterized protein</fullName>
    </submittedName>
</protein>
<dbReference type="AlphaFoldDB" id="X0VNR4"/>
<gene>
    <name evidence="1" type="ORF">S01H1_38081</name>
</gene>
<proteinExistence type="predicted"/>
<dbReference type="EMBL" id="BARS01023947">
    <property type="protein sequence ID" value="GAG02201.1"/>
    <property type="molecule type" value="Genomic_DNA"/>
</dbReference>
<reference evidence="1" key="1">
    <citation type="journal article" date="2014" name="Front. Microbiol.">
        <title>High frequency of phylogenetically diverse reductive dehalogenase-homologous genes in deep subseafloor sedimentary metagenomes.</title>
        <authorList>
            <person name="Kawai M."/>
            <person name="Futagami T."/>
            <person name="Toyoda A."/>
            <person name="Takaki Y."/>
            <person name="Nishi S."/>
            <person name="Hori S."/>
            <person name="Arai W."/>
            <person name="Tsubouchi T."/>
            <person name="Morono Y."/>
            <person name="Uchiyama I."/>
            <person name="Ito T."/>
            <person name="Fujiyama A."/>
            <person name="Inagaki F."/>
            <person name="Takami H."/>
        </authorList>
    </citation>
    <scope>NUCLEOTIDE SEQUENCE</scope>
    <source>
        <strain evidence="1">Expedition CK06-06</strain>
    </source>
</reference>
<sequence>MVPYNPNFCAYRECTHLVHRGLCDLEECIYNLKWIKYWEAHGVYPPNKEE</sequence>
<accession>X0VNR4</accession>
<comment type="caution">
    <text evidence="1">The sequence shown here is derived from an EMBL/GenBank/DDBJ whole genome shotgun (WGS) entry which is preliminary data.</text>
</comment>
<organism evidence="1">
    <name type="scientific">marine sediment metagenome</name>
    <dbReference type="NCBI Taxonomy" id="412755"/>
    <lineage>
        <taxon>unclassified sequences</taxon>
        <taxon>metagenomes</taxon>
        <taxon>ecological metagenomes</taxon>
    </lineage>
</organism>
<evidence type="ECO:0000313" key="1">
    <source>
        <dbReference type="EMBL" id="GAG02201.1"/>
    </source>
</evidence>
<name>X0VNR4_9ZZZZ</name>